<reference evidence="3" key="1">
    <citation type="submission" date="2019-04" db="EMBL/GenBank/DDBJ databases">
        <title>Friends and foes A comparative genomics studyof 23 Aspergillus species from section Flavi.</title>
        <authorList>
            <consortium name="DOE Joint Genome Institute"/>
            <person name="Kjaerbolling I."/>
            <person name="Vesth T."/>
            <person name="Frisvad J.C."/>
            <person name="Nybo J.L."/>
            <person name="Theobald S."/>
            <person name="Kildgaard S."/>
            <person name="Isbrandt T."/>
            <person name="Kuo A."/>
            <person name="Sato A."/>
            <person name="Lyhne E.K."/>
            <person name="Kogle M.E."/>
            <person name="Wiebenga A."/>
            <person name="Kun R.S."/>
            <person name="Lubbers R.J."/>
            <person name="Makela M.R."/>
            <person name="Barry K."/>
            <person name="Chovatia M."/>
            <person name="Clum A."/>
            <person name="Daum C."/>
            <person name="Haridas S."/>
            <person name="He G."/>
            <person name="LaButti K."/>
            <person name="Lipzen A."/>
            <person name="Mondo S."/>
            <person name="Riley R."/>
            <person name="Salamov A."/>
            <person name="Simmons B.A."/>
            <person name="Magnuson J.K."/>
            <person name="Henrissat B."/>
            <person name="Mortensen U.H."/>
            <person name="Larsen T.O."/>
            <person name="Devries R.P."/>
            <person name="Grigoriev I.V."/>
            <person name="Machida M."/>
            <person name="Baker S.E."/>
            <person name="Andersen M.R."/>
        </authorList>
    </citation>
    <scope>NUCLEOTIDE SEQUENCE [LARGE SCALE GENOMIC DNA]</scope>
    <source>
        <strain evidence="3">IBT 14317</strain>
    </source>
</reference>
<dbReference type="InterPro" id="IPR021858">
    <property type="entry name" value="Fun_TF"/>
</dbReference>
<keyword evidence="2" id="KW-0539">Nucleus</keyword>
<dbReference type="OrthoDB" id="3251668at2759"/>
<evidence type="ECO:0000256" key="2">
    <source>
        <dbReference type="ARBA" id="ARBA00023242"/>
    </source>
</evidence>
<dbReference type="EMBL" id="ML735230">
    <property type="protein sequence ID" value="KAE8393325.1"/>
    <property type="molecule type" value="Genomic_DNA"/>
</dbReference>
<proteinExistence type="predicted"/>
<name>A0A5N7CGY1_PETAA</name>
<gene>
    <name evidence="3" type="ORF">BDV23DRAFT_149477</name>
</gene>
<accession>A0A5N7CGY1</accession>
<dbReference type="PANTHER" id="PTHR37534:SF46">
    <property type="entry name" value="ZN(II)2CYS6 TRANSCRIPTION FACTOR (EUROFUNG)"/>
    <property type="match status" value="1"/>
</dbReference>
<evidence type="ECO:0000256" key="1">
    <source>
        <dbReference type="ARBA" id="ARBA00004123"/>
    </source>
</evidence>
<dbReference type="GO" id="GO:0005634">
    <property type="term" value="C:nucleus"/>
    <property type="evidence" value="ECO:0007669"/>
    <property type="project" value="UniProtKB-SubCell"/>
</dbReference>
<organism evidence="3">
    <name type="scientific">Petromyces alliaceus</name>
    <name type="common">Aspergillus alliaceus</name>
    <dbReference type="NCBI Taxonomy" id="209559"/>
    <lineage>
        <taxon>Eukaryota</taxon>
        <taxon>Fungi</taxon>
        <taxon>Dikarya</taxon>
        <taxon>Ascomycota</taxon>
        <taxon>Pezizomycotina</taxon>
        <taxon>Eurotiomycetes</taxon>
        <taxon>Eurotiomycetidae</taxon>
        <taxon>Eurotiales</taxon>
        <taxon>Aspergillaceae</taxon>
        <taxon>Aspergillus</taxon>
        <taxon>Aspergillus subgen. Circumdati</taxon>
    </lineage>
</organism>
<sequence length="360" mass="42411">MVLKIHGDALYSLYRMSHLLCSIPYWPWQPRNFAHRYTTDRFYFHRWQTESLRYRDKVLSLLPQHLDRLLNTPVSLECSNQAQYVLASVILLYNLELLTAQASQWRLHIQGARAIIQWKMQALHRHRPLDIADDFLRYEYYFTAVFNGLTTFDATYDILDDVPKDERIAVFRDFVQIIHSVTRAERLKFTRDSNGSAVCVGDITRELETARCRTLAQIQTIQFQDQDARHDFEHLTHTYYHASLIYSHRVLSDYASSEGSILASRDAILDHLSHLMERVYFAQDLVWPLFVCGTECRGLPDQQDIIVRALLGVIHISGNLDRRRVLSFLRMYWQLDLVDREVSWIHVARTRQADCSFMII</sequence>
<protein>
    <submittedName>
        <fullName evidence="3">Fungal-specific transcription factor domain-containing protein</fullName>
    </submittedName>
</protein>
<evidence type="ECO:0000313" key="3">
    <source>
        <dbReference type="EMBL" id="KAE8393325.1"/>
    </source>
</evidence>
<comment type="subcellular location">
    <subcellularLocation>
        <location evidence="1">Nucleus</location>
    </subcellularLocation>
</comment>
<dbReference type="Pfam" id="PF11951">
    <property type="entry name" value="Fungal_trans_2"/>
    <property type="match status" value="1"/>
</dbReference>
<dbReference type="AlphaFoldDB" id="A0A5N7CGY1"/>
<dbReference type="PANTHER" id="PTHR37534">
    <property type="entry name" value="TRANSCRIPTIONAL ACTIVATOR PROTEIN UGA3"/>
    <property type="match status" value="1"/>
</dbReference>
<dbReference type="Proteomes" id="UP000326877">
    <property type="component" value="Unassembled WGS sequence"/>
</dbReference>